<dbReference type="InterPro" id="IPR004518">
    <property type="entry name" value="MazG-like_dom"/>
</dbReference>
<dbReference type="PANTHER" id="PTHR30522">
    <property type="entry name" value="NUCLEOSIDE TRIPHOSPHATE PYROPHOSPHOHYDROLASE"/>
    <property type="match status" value="1"/>
</dbReference>
<dbReference type="PANTHER" id="PTHR30522:SF0">
    <property type="entry name" value="NUCLEOSIDE TRIPHOSPHATE PYROPHOSPHOHYDROLASE"/>
    <property type="match status" value="1"/>
</dbReference>
<dbReference type="GO" id="GO:0006203">
    <property type="term" value="P:dGTP catabolic process"/>
    <property type="evidence" value="ECO:0007669"/>
    <property type="project" value="TreeGrafter"/>
</dbReference>
<dbReference type="GO" id="GO:0046047">
    <property type="term" value="P:TTP catabolic process"/>
    <property type="evidence" value="ECO:0007669"/>
    <property type="project" value="TreeGrafter"/>
</dbReference>
<dbReference type="KEGG" id="aji:C0Z10_09715"/>
<organism evidence="3 4">
    <name type="scientific">Acidipropionibacterium jensenii</name>
    <dbReference type="NCBI Taxonomy" id="1749"/>
    <lineage>
        <taxon>Bacteria</taxon>
        <taxon>Bacillati</taxon>
        <taxon>Actinomycetota</taxon>
        <taxon>Actinomycetes</taxon>
        <taxon>Propionibacteriales</taxon>
        <taxon>Propionibacteriaceae</taxon>
        <taxon>Acidipropionibacterium</taxon>
    </lineage>
</organism>
<gene>
    <name evidence="3" type="ORF">C0Z10_09715</name>
</gene>
<dbReference type="AlphaFoldDB" id="A0A3T0S3A1"/>
<proteinExistence type="predicted"/>
<sequence length="236" mass="26065">MSERPRADLEELVDLVAVLRDRCPWDARQTPRSLVTYLIEETGEVVDAVEVGTDEDLVEELGDLLLQVVLHARIAEQQGRFDIRDVAGGIVTKLRRRHPQFFPDGITLSPTPVGPPPDELDRSWEARKAVEKGRHSSLDGIAESLSALARAVKVIARVRKHRVAVDLPTEALTAEQVGDQILALAARAQAHGIDADQATREAVRRLEERVRGVEHPAGDRAENSAQDLAEDLRRLG</sequence>
<evidence type="ECO:0000313" key="4">
    <source>
        <dbReference type="Proteomes" id="UP000285875"/>
    </source>
</evidence>
<accession>A0A3T0S3A1</accession>
<dbReference type="GO" id="GO:0046052">
    <property type="term" value="P:UTP catabolic process"/>
    <property type="evidence" value="ECO:0007669"/>
    <property type="project" value="TreeGrafter"/>
</dbReference>
<dbReference type="Proteomes" id="UP000285875">
    <property type="component" value="Chromosome"/>
</dbReference>
<dbReference type="GO" id="GO:0046061">
    <property type="term" value="P:dATP catabolic process"/>
    <property type="evidence" value="ECO:0007669"/>
    <property type="project" value="TreeGrafter"/>
</dbReference>
<dbReference type="GO" id="GO:0046076">
    <property type="term" value="P:dTTP catabolic process"/>
    <property type="evidence" value="ECO:0007669"/>
    <property type="project" value="TreeGrafter"/>
</dbReference>
<dbReference type="Pfam" id="PF03819">
    <property type="entry name" value="MazG"/>
    <property type="match status" value="1"/>
</dbReference>
<feature type="domain" description="NTP pyrophosphohydrolase MazG-like" evidence="2">
    <location>
        <begin position="29"/>
        <end position="102"/>
    </location>
</feature>
<evidence type="ECO:0000259" key="2">
    <source>
        <dbReference type="Pfam" id="PF03819"/>
    </source>
</evidence>
<keyword evidence="3" id="KW-0378">Hydrolase</keyword>
<dbReference type="InterPro" id="IPR048015">
    <property type="entry name" value="NTP-PPase_MazG-like_N"/>
</dbReference>
<evidence type="ECO:0000313" key="3">
    <source>
        <dbReference type="EMBL" id="AZZ40830.1"/>
    </source>
</evidence>
<dbReference type="SUPFAM" id="SSF101386">
    <property type="entry name" value="all-alpha NTP pyrophosphatases"/>
    <property type="match status" value="1"/>
</dbReference>
<name>A0A3T0S3A1_9ACTN</name>
<dbReference type="RefSeq" id="WP_097799908.1">
    <property type="nucleotide sequence ID" value="NZ_CP025570.1"/>
</dbReference>
<dbReference type="Gene3D" id="1.10.287.1080">
    <property type="entry name" value="MazG-like"/>
    <property type="match status" value="2"/>
</dbReference>
<dbReference type="GO" id="GO:0047429">
    <property type="term" value="F:nucleoside triphosphate diphosphatase activity"/>
    <property type="evidence" value="ECO:0007669"/>
    <property type="project" value="TreeGrafter"/>
</dbReference>
<dbReference type="InterPro" id="IPR011551">
    <property type="entry name" value="NTP_PyrPHydrolase_MazG"/>
</dbReference>
<feature type="compositionally biased region" description="Basic and acidic residues" evidence="1">
    <location>
        <begin position="210"/>
        <end position="222"/>
    </location>
</feature>
<dbReference type="GO" id="GO:0046081">
    <property type="term" value="P:dUTP catabolic process"/>
    <property type="evidence" value="ECO:0007669"/>
    <property type="project" value="TreeGrafter"/>
</dbReference>
<protein>
    <submittedName>
        <fullName evidence="3">Nucleoside triphosphate pyrophosphohydrolase</fullName>
    </submittedName>
</protein>
<reference evidence="4" key="1">
    <citation type="submission" date="2017-12" db="EMBL/GenBank/DDBJ databases">
        <title>Whole genome sequencing of Acidipropionibacterium jensenii strains JS279 and JS280.</title>
        <authorList>
            <person name="Deptula P."/>
            <person name="Laine P."/>
            <person name="Smolander O.-P."/>
            <person name="Paulin L."/>
            <person name="Auvinen P."/>
            <person name="Varmanen P."/>
        </authorList>
    </citation>
    <scope>NUCLEOTIDE SEQUENCE [LARGE SCALE GENOMIC DNA]</scope>
    <source>
        <strain evidence="4">JS280</strain>
    </source>
</reference>
<evidence type="ECO:0000256" key="1">
    <source>
        <dbReference type="SAM" id="MobiDB-lite"/>
    </source>
</evidence>
<feature type="region of interest" description="Disordered" evidence="1">
    <location>
        <begin position="210"/>
        <end position="236"/>
    </location>
</feature>
<dbReference type="EMBL" id="CP025570">
    <property type="protein sequence ID" value="AZZ40830.1"/>
    <property type="molecule type" value="Genomic_DNA"/>
</dbReference>
<dbReference type="CDD" id="cd11528">
    <property type="entry name" value="NTP-PPase_MazG_Nterm"/>
    <property type="match status" value="1"/>
</dbReference>